<dbReference type="OrthoDB" id="10328459at2759"/>
<reference evidence="2 3" key="1">
    <citation type="submission" date="2015-01" db="EMBL/GenBank/DDBJ databases">
        <title>The Genome Sequence of Exophiala mesophila CBS40295.</title>
        <authorList>
            <consortium name="The Broad Institute Genomics Platform"/>
            <person name="Cuomo C."/>
            <person name="de Hoog S."/>
            <person name="Gorbushina A."/>
            <person name="Stielow B."/>
            <person name="Teixiera M."/>
            <person name="Abouelleil A."/>
            <person name="Chapman S.B."/>
            <person name="Priest M."/>
            <person name="Young S.K."/>
            <person name="Wortman J."/>
            <person name="Nusbaum C."/>
            <person name="Birren B."/>
        </authorList>
    </citation>
    <scope>NUCLEOTIDE SEQUENCE [LARGE SCALE GENOMIC DNA]</scope>
    <source>
        <strain evidence="2 3">CBS 40295</strain>
    </source>
</reference>
<evidence type="ECO:0000313" key="3">
    <source>
        <dbReference type="Proteomes" id="UP000054302"/>
    </source>
</evidence>
<dbReference type="EMBL" id="KN847523">
    <property type="protein sequence ID" value="KIV91090.1"/>
    <property type="molecule type" value="Genomic_DNA"/>
</dbReference>
<gene>
    <name evidence="2" type="ORF">PV10_05671</name>
</gene>
<protein>
    <submittedName>
        <fullName evidence="2">Uncharacterized protein</fullName>
    </submittedName>
</protein>
<accession>A0A0D1WPY1</accession>
<sequence>MSRRVAKVLQNLPGKPGTTLGPMLLPPEDRGAPTYALVGIALPGTAHLEALKEIVGGQNGYTELGSHSSPAKTLDRRPGSCVFSPGTDYYKVGDHFPPGSASLVPEYKVPASGFRPRNAQSHLMHLPYPPTHSTNPPFLTIIDPIKSPRLLLHDPPMLRSPQSRSPVVTAADMGIPSAPAVSRRVDPEA</sequence>
<dbReference type="Proteomes" id="UP000054302">
    <property type="component" value="Unassembled WGS sequence"/>
</dbReference>
<dbReference type="GeneID" id="27323516"/>
<feature type="region of interest" description="Disordered" evidence="1">
    <location>
        <begin position="159"/>
        <end position="189"/>
    </location>
</feature>
<dbReference type="VEuPathDB" id="FungiDB:PV10_05671"/>
<dbReference type="RefSeq" id="XP_016222664.1">
    <property type="nucleotide sequence ID" value="XM_016370371.1"/>
</dbReference>
<keyword evidence="3" id="KW-1185">Reference proteome</keyword>
<dbReference type="HOGENOM" id="CLU_1434453_0_0_1"/>
<proteinExistence type="predicted"/>
<dbReference type="AlphaFoldDB" id="A0A0D1WPY1"/>
<name>A0A0D1WPY1_EXOME</name>
<evidence type="ECO:0000256" key="1">
    <source>
        <dbReference type="SAM" id="MobiDB-lite"/>
    </source>
</evidence>
<organism evidence="2 3">
    <name type="scientific">Exophiala mesophila</name>
    <name type="common">Black yeast-like fungus</name>
    <dbReference type="NCBI Taxonomy" id="212818"/>
    <lineage>
        <taxon>Eukaryota</taxon>
        <taxon>Fungi</taxon>
        <taxon>Dikarya</taxon>
        <taxon>Ascomycota</taxon>
        <taxon>Pezizomycotina</taxon>
        <taxon>Eurotiomycetes</taxon>
        <taxon>Chaetothyriomycetidae</taxon>
        <taxon>Chaetothyriales</taxon>
        <taxon>Herpotrichiellaceae</taxon>
        <taxon>Exophiala</taxon>
    </lineage>
</organism>
<evidence type="ECO:0000313" key="2">
    <source>
        <dbReference type="EMBL" id="KIV91090.1"/>
    </source>
</evidence>